<dbReference type="EMBL" id="JAYMYS010000003">
    <property type="protein sequence ID" value="KAK7401049.1"/>
    <property type="molecule type" value="Genomic_DNA"/>
</dbReference>
<proteinExistence type="predicted"/>
<evidence type="ECO:0000313" key="3">
    <source>
        <dbReference type="Proteomes" id="UP001386955"/>
    </source>
</evidence>
<reference evidence="2 3" key="1">
    <citation type="submission" date="2024-01" db="EMBL/GenBank/DDBJ databases">
        <title>The genomes of 5 underutilized Papilionoideae crops provide insights into root nodulation and disease resistanc.</title>
        <authorList>
            <person name="Jiang F."/>
        </authorList>
    </citation>
    <scope>NUCLEOTIDE SEQUENCE [LARGE SCALE GENOMIC DNA]</scope>
    <source>
        <strain evidence="2">DUOXIRENSHENG_FW03</strain>
        <tissue evidence="2">Leaves</tissue>
    </source>
</reference>
<evidence type="ECO:0000313" key="2">
    <source>
        <dbReference type="EMBL" id="KAK7401049.1"/>
    </source>
</evidence>
<keyword evidence="1" id="KW-1133">Transmembrane helix</keyword>
<keyword evidence="1" id="KW-0472">Membrane</keyword>
<accession>A0AAN9XPD2</accession>
<evidence type="ECO:0000256" key="1">
    <source>
        <dbReference type="SAM" id="Phobius"/>
    </source>
</evidence>
<feature type="transmembrane region" description="Helical" evidence="1">
    <location>
        <begin position="219"/>
        <end position="243"/>
    </location>
</feature>
<protein>
    <submittedName>
        <fullName evidence="2">Uncharacterized protein</fullName>
    </submittedName>
</protein>
<organism evidence="2 3">
    <name type="scientific">Psophocarpus tetragonolobus</name>
    <name type="common">Winged bean</name>
    <name type="synonym">Dolichos tetragonolobus</name>
    <dbReference type="NCBI Taxonomy" id="3891"/>
    <lineage>
        <taxon>Eukaryota</taxon>
        <taxon>Viridiplantae</taxon>
        <taxon>Streptophyta</taxon>
        <taxon>Embryophyta</taxon>
        <taxon>Tracheophyta</taxon>
        <taxon>Spermatophyta</taxon>
        <taxon>Magnoliopsida</taxon>
        <taxon>eudicotyledons</taxon>
        <taxon>Gunneridae</taxon>
        <taxon>Pentapetalae</taxon>
        <taxon>rosids</taxon>
        <taxon>fabids</taxon>
        <taxon>Fabales</taxon>
        <taxon>Fabaceae</taxon>
        <taxon>Papilionoideae</taxon>
        <taxon>50 kb inversion clade</taxon>
        <taxon>NPAAA clade</taxon>
        <taxon>indigoferoid/millettioid clade</taxon>
        <taxon>Phaseoleae</taxon>
        <taxon>Psophocarpus</taxon>
    </lineage>
</organism>
<gene>
    <name evidence="2" type="ORF">VNO78_12361</name>
</gene>
<dbReference type="Proteomes" id="UP001386955">
    <property type="component" value="Unassembled WGS sequence"/>
</dbReference>
<dbReference type="AlphaFoldDB" id="A0AAN9XPD2"/>
<keyword evidence="3" id="KW-1185">Reference proteome</keyword>
<name>A0AAN9XPD2_PSOTE</name>
<sequence length="256" mass="28411">MLQHESGLAVFPYRPLLGLANLGVGQGDLDKDVLIAEIDLVSRLDSMDQSTTLIMFSFGDIKKEINNIFRDNWKRNVRSRFKNCSASSDASFTHKVEVIASVRHVNLVALRVNFSFSLDVQRHTLVEQELENVDFVNCLANLFALINALDMDTFVVDFVNVRMAGRNYSAILKLVELDSSPNVIKQVKSWIMDSLWFGGNWLGILPLLCPGLESCCLVDAVWCLLLLLWAGSSLAGLVLNLGVGNSRLLMTNYAAG</sequence>
<comment type="caution">
    <text evidence="2">The sequence shown here is derived from an EMBL/GenBank/DDBJ whole genome shotgun (WGS) entry which is preliminary data.</text>
</comment>
<keyword evidence="1" id="KW-0812">Transmembrane</keyword>